<comment type="similarity">
    <text evidence="1">Belongs to the sulfatase family.</text>
</comment>
<dbReference type="InterPro" id="IPR000917">
    <property type="entry name" value="Sulfatase_N"/>
</dbReference>
<gene>
    <name evidence="5" type="ORF">CTEN210_09018</name>
</gene>
<evidence type="ECO:0000313" key="5">
    <source>
        <dbReference type="EMBL" id="GFH52542.1"/>
    </source>
</evidence>
<dbReference type="InterPro" id="IPR017850">
    <property type="entry name" value="Alkaline_phosphatase_core_sf"/>
</dbReference>
<accession>A0AAD3CUN4</accession>
<dbReference type="AlphaFoldDB" id="A0AAD3CUN4"/>
<comment type="caution">
    <text evidence="5">The sequence shown here is derived from an EMBL/GenBank/DDBJ whole genome shotgun (WGS) entry which is preliminary data.</text>
</comment>
<dbReference type="Proteomes" id="UP001054902">
    <property type="component" value="Unassembled WGS sequence"/>
</dbReference>
<dbReference type="PANTHER" id="PTHR42693">
    <property type="entry name" value="ARYLSULFATASE FAMILY MEMBER"/>
    <property type="match status" value="1"/>
</dbReference>
<dbReference type="GO" id="GO:0004065">
    <property type="term" value="F:arylsulfatase activity"/>
    <property type="evidence" value="ECO:0007669"/>
    <property type="project" value="TreeGrafter"/>
</dbReference>
<feature type="chain" id="PRO_5042277145" description="Sulfatase N-terminal domain-containing protein" evidence="3">
    <location>
        <begin position="22"/>
        <end position="511"/>
    </location>
</feature>
<evidence type="ECO:0000256" key="1">
    <source>
        <dbReference type="ARBA" id="ARBA00008779"/>
    </source>
</evidence>
<evidence type="ECO:0000256" key="3">
    <source>
        <dbReference type="SAM" id="SignalP"/>
    </source>
</evidence>
<proteinExistence type="inferred from homology"/>
<evidence type="ECO:0000256" key="2">
    <source>
        <dbReference type="ARBA" id="ARBA00022801"/>
    </source>
</evidence>
<name>A0AAD3CUN4_9STRA</name>
<organism evidence="5 6">
    <name type="scientific">Chaetoceros tenuissimus</name>
    <dbReference type="NCBI Taxonomy" id="426638"/>
    <lineage>
        <taxon>Eukaryota</taxon>
        <taxon>Sar</taxon>
        <taxon>Stramenopiles</taxon>
        <taxon>Ochrophyta</taxon>
        <taxon>Bacillariophyta</taxon>
        <taxon>Coscinodiscophyceae</taxon>
        <taxon>Chaetocerotophycidae</taxon>
        <taxon>Chaetocerotales</taxon>
        <taxon>Chaetocerotaceae</taxon>
        <taxon>Chaetoceros</taxon>
    </lineage>
</organism>
<sequence>MLFPSTTLLVVSTFLIGSSDAMNVIVMQPDDLEYFNAWTPPPNVRSVTVEFPSVGLPNIERLRKDGLQMMNAYTASPKCGTSRYSTITGKYPSRSRSSQRIASRENAYVSRVTIPTTKMQNQDCSTDNLAATFQRNNFATAMLGKWHLSRFNNNQYTYSNAVATVQNCGFDVVDGLYIENLAANENEFNNYSDGTFSHNMEWITYEAVKFINDQASKSKDFFMYFNPTVPHGSNDIEMALTQFNCTDTANGSLDFEPIVPGMMGTHTTCESYRKSIFERAESADDYGPIWLDDGVGGLIKALEDNNILDDTLFLFQIDHGMTTKGALYEGGNKIPQFIHYPSKIVGGSTSNALVSTIDIAPTIYDFAGITLDYDLDGISWKGVIENANNEEDFFKNERCLFFEMEQDRAVRCGCWKYLKINDITSSSTTITRGNQFGLSNLEHNAFDLCDGIDEYIADDGNNREAIAANLYEDSNRFTSALKQQFEDAMTCHLERTTHDAINQFASCGPQM</sequence>
<feature type="domain" description="Sulfatase N-terminal" evidence="4">
    <location>
        <begin position="56"/>
        <end position="369"/>
    </location>
</feature>
<evidence type="ECO:0000259" key="4">
    <source>
        <dbReference type="Pfam" id="PF00884"/>
    </source>
</evidence>
<dbReference type="SUPFAM" id="SSF53649">
    <property type="entry name" value="Alkaline phosphatase-like"/>
    <property type="match status" value="1"/>
</dbReference>
<feature type="signal peptide" evidence="3">
    <location>
        <begin position="1"/>
        <end position="21"/>
    </location>
</feature>
<reference evidence="5 6" key="1">
    <citation type="journal article" date="2021" name="Sci. Rep.">
        <title>The genome of the diatom Chaetoceros tenuissimus carries an ancient integrated fragment of an extant virus.</title>
        <authorList>
            <person name="Hongo Y."/>
            <person name="Kimura K."/>
            <person name="Takaki Y."/>
            <person name="Yoshida Y."/>
            <person name="Baba S."/>
            <person name="Kobayashi G."/>
            <person name="Nagasaki K."/>
            <person name="Hano T."/>
            <person name="Tomaru Y."/>
        </authorList>
    </citation>
    <scope>NUCLEOTIDE SEQUENCE [LARGE SCALE GENOMIC DNA]</scope>
    <source>
        <strain evidence="5 6">NIES-3715</strain>
    </source>
</reference>
<dbReference type="EMBL" id="BLLK01000045">
    <property type="protein sequence ID" value="GFH52542.1"/>
    <property type="molecule type" value="Genomic_DNA"/>
</dbReference>
<evidence type="ECO:0000313" key="6">
    <source>
        <dbReference type="Proteomes" id="UP001054902"/>
    </source>
</evidence>
<dbReference type="Pfam" id="PF00884">
    <property type="entry name" value="Sulfatase"/>
    <property type="match status" value="1"/>
</dbReference>
<protein>
    <recommendedName>
        <fullName evidence="4">Sulfatase N-terminal domain-containing protein</fullName>
    </recommendedName>
</protein>
<keyword evidence="6" id="KW-1185">Reference proteome</keyword>
<keyword evidence="3" id="KW-0732">Signal</keyword>
<dbReference type="PANTHER" id="PTHR42693:SF53">
    <property type="entry name" value="ENDO-4-O-SULFATASE"/>
    <property type="match status" value="1"/>
</dbReference>
<dbReference type="InterPro" id="IPR050738">
    <property type="entry name" value="Sulfatase"/>
</dbReference>
<dbReference type="Gene3D" id="3.40.720.10">
    <property type="entry name" value="Alkaline Phosphatase, subunit A"/>
    <property type="match status" value="1"/>
</dbReference>
<keyword evidence="2" id="KW-0378">Hydrolase</keyword>